<sequence length="98" mass="11190">MARDLRELRSALYIAKSNFTARAYRKKFGIESTLIPPMTTPASCSTPTTGEFVTRAGRKPRVWDAPTKNRRKMATLVYRYRARNRPGIHTDTRPSCLS</sequence>
<dbReference type="Proteomes" id="UP000046122">
    <property type="component" value="Unassembled WGS sequence"/>
</dbReference>
<evidence type="ECO:0000313" key="2">
    <source>
        <dbReference type="Proteomes" id="UP000046122"/>
    </source>
</evidence>
<name>A0A090FZT4_MESPL</name>
<organism evidence="1 2">
    <name type="scientific">Mesorhizobium plurifarium</name>
    <dbReference type="NCBI Taxonomy" id="69974"/>
    <lineage>
        <taxon>Bacteria</taxon>
        <taxon>Pseudomonadati</taxon>
        <taxon>Pseudomonadota</taxon>
        <taxon>Alphaproteobacteria</taxon>
        <taxon>Hyphomicrobiales</taxon>
        <taxon>Phyllobacteriaceae</taxon>
        <taxon>Mesorhizobium</taxon>
    </lineage>
</organism>
<accession>A0A090FZT4</accession>
<protein>
    <submittedName>
        <fullName evidence="1">Uncharacterized protein</fullName>
    </submittedName>
</protein>
<dbReference type="EMBL" id="CCNE01000009">
    <property type="protein sequence ID" value="CDX53228.1"/>
    <property type="molecule type" value="Genomic_DNA"/>
</dbReference>
<evidence type="ECO:0000313" key="1">
    <source>
        <dbReference type="EMBL" id="CDX53228.1"/>
    </source>
</evidence>
<dbReference type="AlphaFoldDB" id="A0A090FZT4"/>
<gene>
    <name evidence="1" type="ORF">MPL3365_170324</name>
</gene>
<proteinExistence type="predicted"/>
<reference evidence="1 2" key="1">
    <citation type="submission" date="2014-08" db="EMBL/GenBank/DDBJ databases">
        <authorList>
            <person name="Moulin Lionel"/>
        </authorList>
    </citation>
    <scope>NUCLEOTIDE SEQUENCE [LARGE SCALE GENOMIC DNA]</scope>
</reference>